<comment type="caution">
    <text evidence="2">The sequence shown here is derived from an EMBL/GenBank/DDBJ whole genome shotgun (WGS) entry which is preliminary data.</text>
</comment>
<dbReference type="RefSeq" id="WP_047940798.1">
    <property type="nucleotide sequence ID" value="NZ_LDPH01000003.1"/>
</dbReference>
<dbReference type="EMBL" id="LDPH01000003">
    <property type="protein sequence ID" value="KLV27479.1"/>
    <property type="molecule type" value="Genomic_DNA"/>
</dbReference>
<proteinExistence type="predicted"/>
<keyword evidence="1" id="KW-0812">Transmembrane</keyword>
<dbReference type="Proteomes" id="UP000036045">
    <property type="component" value="Unassembled WGS sequence"/>
</dbReference>
<dbReference type="PATRIC" id="fig|1397.4.peg.3059"/>
<evidence type="ECO:0000256" key="1">
    <source>
        <dbReference type="SAM" id="Phobius"/>
    </source>
</evidence>
<evidence type="ECO:0000313" key="2">
    <source>
        <dbReference type="EMBL" id="KLV27479.1"/>
    </source>
</evidence>
<dbReference type="Pfam" id="PF14014">
    <property type="entry name" value="DUF4230"/>
    <property type="match status" value="1"/>
</dbReference>
<dbReference type="AlphaFoldDB" id="A0A0J1INC1"/>
<feature type="transmembrane region" description="Helical" evidence="1">
    <location>
        <begin position="52"/>
        <end position="71"/>
    </location>
</feature>
<reference evidence="2 3" key="1">
    <citation type="submission" date="2015-05" db="EMBL/GenBank/DDBJ databases">
        <title>Whole genome sequence and identification of bacterial endophytes from Costus igneus.</title>
        <authorList>
            <person name="Lee Y.P."/>
            <person name="Gan H.M."/>
            <person name="Eng W."/>
            <person name="Wheatley M.S."/>
            <person name="Caraballo A."/>
            <person name="Polter S."/>
            <person name="Savka M.A."/>
            <person name="Hudson A.O."/>
        </authorList>
    </citation>
    <scope>NUCLEOTIDE SEQUENCE [LARGE SCALE GENOMIC DNA]</scope>
    <source>
        <strain evidence="2 3">RIT379</strain>
    </source>
</reference>
<sequence length="249" mass="28348">MVSKKEKERISRELDAGKREQASTAFELNSRRGIRFPSFGLYRLMNRLNKKIMLFFSVLIVILIVGIVGLWKVAFPQESVLKTTAYLEQMKDLSTLATSQAFIKTILEKEDNEIFGKEIETDFPGTKRKILLVVPGTLTAGVDLSIVTDEQLQVDEDEKSIHIELPKADFLQDPSIDFEKVETYSVSGIFRGDVKWEEAYSLMDEAKETMKKEAVNQGILVKAEENAQKTLKEFYGRLGYTLEVSFAEE</sequence>
<dbReference type="OrthoDB" id="152992at2"/>
<evidence type="ECO:0008006" key="4">
    <source>
        <dbReference type="Google" id="ProtNLM"/>
    </source>
</evidence>
<organism evidence="2 3">
    <name type="scientific">Niallia circulans</name>
    <name type="common">Bacillus circulans</name>
    <dbReference type="NCBI Taxonomy" id="1397"/>
    <lineage>
        <taxon>Bacteria</taxon>
        <taxon>Bacillati</taxon>
        <taxon>Bacillota</taxon>
        <taxon>Bacilli</taxon>
        <taxon>Bacillales</taxon>
        <taxon>Bacillaceae</taxon>
        <taxon>Niallia</taxon>
    </lineage>
</organism>
<keyword evidence="3" id="KW-1185">Reference proteome</keyword>
<accession>A0A0J1INC1</accession>
<protein>
    <recommendedName>
        <fullName evidence="4">DUF4230 domain-containing protein</fullName>
    </recommendedName>
</protein>
<gene>
    <name evidence="2" type="ORF">ABW02_04800</name>
</gene>
<keyword evidence="1" id="KW-1133">Transmembrane helix</keyword>
<name>A0A0J1INC1_NIACI</name>
<evidence type="ECO:0000313" key="3">
    <source>
        <dbReference type="Proteomes" id="UP000036045"/>
    </source>
</evidence>
<keyword evidence="1" id="KW-0472">Membrane</keyword>
<dbReference type="InterPro" id="IPR025324">
    <property type="entry name" value="DUF4230"/>
</dbReference>